<evidence type="ECO:0000313" key="1">
    <source>
        <dbReference type="EMBL" id="VDK69447.1"/>
    </source>
</evidence>
<dbReference type="AlphaFoldDB" id="A0A3P6SBA8"/>
<organism evidence="1 2">
    <name type="scientific">Cylicostephanus goldi</name>
    <name type="common">Nematode worm</name>
    <dbReference type="NCBI Taxonomy" id="71465"/>
    <lineage>
        <taxon>Eukaryota</taxon>
        <taxon>Metazoa</taxon>
        <taxon>Ecdysozoa</taxon>
        <taxon>Nematoda</taxon>
        <taxon>Chromadorea</taxon>
        <taxon>Rhabditida</taxon>
        <taxon>Rhabditina</taxon>
        <taxon>Rhabditomorpha</taxon>
        <taxon>Strongyloidea</taxon>
        <taxon>Strongylidae</taxon>
        <taxon>Cylicostephanus</taxon>
    </lineage>
</organism>
<dbReference type="Proteomes" id="UP000271889">
    <property type="component" value="Unassembled WGS sequence"/>
</dbReference>
<reference evidence="1 2" key="1">
    <citation type="submission" date="2018-11" db="EMBL/GenBank/DDBJ databases">
        <authorList>
            <consortium name="Pathogen Informatics"/>
        </authorList>
    </citation>
    <scope>NUCLEOTIDE SEQUENCE [LARGE SCALE GENOMIC DNA]</scope>
</reference>
<gene>
    <name evidence="1" type="ORF">CGOC_LOCUS6518</name>
</gene>
<name>A0A3P6SBA8_CYLGO</name>
<sequence>MKSLIDRKDVKILRRLTARIIEGKVEAPKSLMEAAFEFHLKYVPLLSEGQHSLDDVLDYNSLVTMLRAGISVDAALTQLSAEKVKDILSLGLAIENIPDEILNLIGLLISSKLKDVEEELLVSIAAIFEKCVSGGYRAKLLLVAAQALEMFGHTDKERDVVSLCFSMLSVMEITGSDFECIRSVQRVLDNAMRYAHPSVNNDQCSVFA</sequence>
<dbReference type="EMBL" id="UYRV01021396">
    <property type="protein sequence ID" value="VDK69447.1"/>
    <property type="molecule type" value="Genomic_DNA"/>
</dbReference>
<proteinExistence type="predicted"/>
<evidence type="ECO:0000313" key="2">
    <source>
        <dbReference type="Proteomes" id="UP000271889"/>
    </source>
</evidence>
<dbReference type="OrthoDB" id="5870462at2759"/>
<accession>A0A3P6SBA8</accession>
<protein>
    <submittedName>
        <fullName evidence="1">Uncharacterized protein</fullName>
    </submittedName>
</protein>
<keyword evidence="2" id="KW-1185">Reference proteome</keyword>